<evidence type="ECO:0000256" key="3">
    <source>
        <dbReference type="SAM" id="SignalP"/>
    </source>
</evidence>
<feature type="compositionally biased region" description="Polar residues" evidence="2">
    <location>
        <begin position="652"/>
        <end position="672"/>
    </location>
</feature>
<keyword evidence="6" id="KW-1185">Reference proteome</keyword>
<evidence type="ECO:0000256" key="1">
    <source>
        <dbReference type="SAM" id="Coils"/>
    </source>
</evidence>
<dbReference type="InParanoid" id="A0A1Z5J5M5"/>
<feature type="chain" id="PRO_5012735255" description="Pyrrolo-quinoline quinone repeat domain-containing protein" evidence="3">
    <location>
        <begin position="23"/>
        <end position="1000"/>
    </location>
</feature>
<gene>
    <name evidence="5" type="ORF">FisN_17Lh174</name>
</gene>
<feature type="compositionally biased region" description="Polar residues" evidence="2">
    <location>
        <begin position="862"/>
        <end position="877"/>
    </location>
</feature>
<dbReference type="InterPro" id="IPR015943">
    <property type="entry name" value="WD40/YVTN_repeat-like_dom_sf"/>
</dbReference>
<dbReference type="SUPFAM" id="SSF50998">
    <property type="entry name" value="Quinoprotein alcohol dehydrogenase-like"/>
    <property type="match status" value="2"/>
</dbReference>
<proteinExistence type="predicted"/>
<feature type="signal peptide" evidence="3">
    <location>
        <begin position="1"/>
        <end position="22"/>
    </location>
</feature>
<feature type="domain" description="Pyrrolo-quinoline quinone repeat" evidence="4">
    <location>
        <begin position="325"/>
        <end position="436"/>
    </location>
</feature>
<keyword evidence="1" id="KW-0175">Coiled coil</keyword>
<feature type="coiled-coil region" evidence="1">
    <location>
        <begin position="544"/>
        <end position="583"/>
    </location>
</feature>
<feature type="compositionally biased region" description="Pro residues" evidence="2">
    <location>
        <begin position="905"/>
        <end position="917"/>
    </location>
</feature>
<dbReference type="InterPro" id="IPR011047">
    <property type="entry name" value="Quinoprotein_ADH-like_sf"/>
</dbReference>
<reference evidence="5 6" key="1">
    <citation type="journal article" date="2015" name="Plant Cell">
        <title>Oil accumulation by the oleaginous diatom Fistulifera solaris as revealed by the genome and transcriptome.</title>
        <authorList>
            <person name="Tanaka T."/>
            <person name="Maeda Y."/>
            <person name="Veluchamy A."/>
            <person name="Tanaka M."/>
            <person name="Abida H."/>
            <person name="Marechal E."/>
            <person name="Bowler C."/>
            <person name="Muto M."/>
            <person name="Sunaga Y."/>
            <person name="Tanaka M."/>
            <person name="Yoshino T."/>
            <person name="Taniguchi T."/>
            <person name="Fukuda Y."/>
            <person name="Nemoto M."/>
            <person name="Matsumoto M."/>
            <person name="Wong P.S."/>
            <person name="Aburatani S."/>
            <person name="Fujibuchi W."/>
        </authorList>
    </citation>
    <scope>NUCLEOTIDE SEQUENCE [LARGE SCALE GENOMIC DNA]</scope>
    <source>
        <strain evidence="5 6">JPCC DA0580</strain>
    </source>
</reference>
<feature type="compositionally biased region" description="Low complexity" evidence="2">
    <location>
        <begin position="681"/>
        <end position="694"/>
    </location>
</feature>
<evidence type="ECO:0000313" key="6">
    <source>
        <dbReference type="Proteomes" id="UP000198406"/>
    </source>
</evidence>
<feature type="compositionally biased region" description="Pro residues" evidence="2">
    <location>
        <begin position="958"/>
        <end position="975"/>
    </location>
</feature>
<feature type="region of interest" description="Disordered" evidence="2">
    <location>
        <begin position="645"/>
        <end position="931"/>
    </location>
</feature>
<feature type="region of interest" description="Disordered" evidence="2">
    <location>
        <begin position="224"/>
        <end position="246"/>
    </location>
</feature>
<feature type="compositionally biased region" description="Basic and acidic residues" evidence="2">
    <location>
        <begin position="944"/>
        <end position="956"/>
    </location>
</feature>
<feature type="compositionally biased region" description="Basic and acidic residues" evidence="2">
    <location>
        <begin position="888"/>
        <end position="899"/>
    </location>
</feature>
<evidence type="ECO:0000313" key="5">
    <source>
        <dbReference type="EMBL" id="GAX09212.1"/>
    </source>
</evidence>
<feature type="compositionally biased region" description="Basic and acidic residues" evidence="2">
    <location>
        <begin position="723"/>
        <end position="732"/>
    </location>
</feature>
<sequence length="1000" mass="107099">MESPSLFYCLCTFLLLALPVKAQLLLEPRLRSKFQLPNLTFQRGNALIEYVNSVVATTAEGSLVRFDPTDDTITYAFTPETTAGQELSSSSGISLLRGDLAIYSVVHAARDDTETTSRVLCVNLEDGALVWSVSVNGRAIGTPQVSEQYVYVVHNTDVGGITIFRLEGEGEPVTVGSFITDDTTLGPPSLVTVDNQDALAVASNRDNGLSEEGGLYVLIEQVEEGGGGNEGGGGGREREQGNREDQSAPFRFINISTFLRSSVTAPLLSENMELIIAEQGASLTGYVGENDLSDVLSAEFQVENKAPRWQRFVDENPANADAPILSTPIFSSTGEMAFVASAGPQFTAVMLQDGVSAWTVDTESLIEASPVLSGDVVYTIESNGRVSQYDAIGGEVNWVMDCDTAGTCDTSIEADFALSESGNELYFGDIDGNIISVIVGGRSTIAPTSSPIARPAEVPAPTRSPIEQTQNTEIPIVPAPDATDTPTTALPTAGTMVPGEIDQQNPNNDQKKSSGYVAAAAVSIAACMVALAVCIVCRRNATSKKDLSSELKSQQLAYEQACRNAEKEALEEIMRERRNEELMEQSATESFFYTDQTLTTPMSMSMPGMSLADTYYQKYGQDKGDSDSEEQIGFEVAAGGNQQISPVFGRTVDSSNESTLNNMKTQQSSGKQISPAITRATNSSNESTVNNVKNQQHNATPVQPVPVTPSVSVDNGHEDDEEPGRIVFREKDDDSDDNNSQRPPSPAYSDVMSDDDSLYTTEEPRPLASRYISDDQKQMIGRSFSRDSSYPDDESSKASAFPGMSSHFRSPAKPTSPQAVTDAAETKVNTPRALAHAGVSVRQAPSKSRAGLFSRRSPALLNKTSPTNTTLAQNNDSMIAGRIAKSPSESKHSYEEFKPQHVPVSSPPPQVPVAVPPPEEDEKTPPSVSSDVWNSFLSELAKAEKSFFGSTDDKSARPPSPPPPPPPRTDNPPHPSSTSSAVASNGTNPANGGNKGYFWV</sequence>
<comment type="caution">
    <text evidence="5">The sequence shown here is derived from an EMBL/GenBank/DDBJ whole genome shotgun (WGS) entry which is preliminary data.</text>
</comment>
<evidence type="ECO:0000256" key="2">
    <source>
        <dbReference type="SAM" id="MobiDB-lite"/>
    </source>
</evidence>
<organism evidence="5 6">
    <name type="scientific">Fistulifera solaris</name>
    <name type="common">Oleaginous diatom</name>
    <dbReference type="NCBI Taxonomy" id="1519565"/>
    <lineage>
        <taxon>Eukaryota</taxon>
        <taxon>Sar</taxon>
        <taxon>Stramenopiles</taxon>
        <taxon>Ochrophyta</taxon>
        <taxon>Bacillariophyta</taxon>
        <taxon>Bacillariophyceae</taxon>
        <taxon>Bacillariophycidae</taxon>
        <taxon>Naviculales</taxon>
        <taxon>Naviculaceae</taxon>
        <taxon>Fistulifera</taxon>
    </lineage>
</organism>
<dbReference type="AlphaFoldDB" id="A0A1Z5J5M5"/>
<feature type="compositionally biased region" description="Basic and acidic residues" evidence="2">
    <location>
        <begin position="235"/>
        <end position="246"/>
    </location>
</feature>
<dbReference type="OrthoDB" id="56347at2759"/>
<dbReference type="Pfam" id="PF13360">
    <property type="entry name" value="PQQ_2"/>
    <property type="match status" value="2"/>
</dbReference>
<protein>
    <recommendedName>
        <fullName evidence="4">Pyrrolo-quinoline quinone repeat domain-containing protein</fullName>
    </recommendedName>
</protein>
<dbReference type="Proteomes" id="UP000198406">
    <property type="component" value="Unassembled WGS sequence"/>
</dbReference>
<keyword evidence="3" id="KW-0732">Signal</keyword>
<name>A0A1Z5J5M5_FISSO</name>
<feature type="domain" description="Pyrrolo-quinoline quinone repeat" evidence="4">
    <location>
        <begin position="114"/>
        <end position="157"/>
    </location>
</feature>
<dbReference type="Gene3D" id="2.130.10.10">
    <property type="entry name" value="YVTN repeat-like/Quinoprotein amine dehydrogenase"/>
    <property type="match status" value="2"/>
</dbReference>
<dbReference type="InterPro" id="IPR002372">
    <property type="entry name" value="PQQ_rpt_dom"/>
</dbReference>
<feature type="compositionally biased region" description="Gly residues" evidence="2">
    <location>
        <begin position="224"/>
        <end position="234"/>
    </location>
</feature>
<evidence type="ECO:0000259" key="4">
    <source>
        <dbReference type="Pfam" id="PF13360"/>
    </source>
</evidence>
<feature type="region of interest" description="Disordered" evidence="2">
    <location>
        <begin position="944"/>
        <end position="1000"/>
    </location>
</feature>
<dbReference type="EMBL" id="BDSP01000002">
    <property type="protein sequence ID" value="GAX09212.1"/>
    <property type="molecule type" value="Genomic_DNA"/>
</dbReference>
<feature type="compositionally biased region" description="Polar residues" evidence="2">
    <location>
        <begin position="978"/>
        <end position="991"/>
    </location>
</feature>
<accession>A0A1Z5J5M5</accession>